<dbReference type="OrthoDB" id="9782876at2"/>
<accession>A0A418QKI4</accession>
<dbReference type="EMBL" id="QYCN01000051">
    <property type="protein sequence ID" value="RIY05634.1"/>
    <property type="molecule type" value="Genomic_DNA"/>
</dbReference>
<dbReference type="InterPro" id="IPR053138">
    <property type="entry name" value="N-alpha-Ac-DABA_deacetylase"/>
</dbReference>
<dbReference type="PANTHER" id="PTHR37326:SF2">
    <property type="entry name" value="SUCCINYLGLUTAMATE DESUCCINYLASE_ASPARTOACYLASE FAMILY PROTEIN"/>
    <property type="match status" value="1"/>
</dbReference>
<dbReference type="Pfam" id="PF24827">
    <property type="entry name" value="AstE_AspA_cat"/>
    <property type="match status" value="1"/>
</dbReference>
<evidence type="ECO:0000313" key="8">
    <source>
        <dbReference type="Proteomes" id="UP000284250"/>
    </source>
</evidence>
<dbReference type="InterPro" id="IPR055438">
    <property type="entry name" value="AstE_AspA_cat"/>
</dbReference>
<evidence type="ECO:0000313" key="7">
    <source>
        <dbReference type="EMBL" id="RIY05634.1"/>
    </source>
</evidence>
<dbReference type="GO" id="GO:0016788">
    <property type="term" value="F:hydrolase activity, acting on ester bonds"/>
    <property type="evidence" value="ECO:0007669"/>
    <property type="project" value="InterPro"/>
</dbReference>
<evidence type="ECO:0000256" key="1">
    <source>
        <dbReference type="ARBA" id="ARBA00001947"/>
    </source>
</evidence>
<reference evidence="7 8" key="1">
    <citation type="submission" date="2018-09" db="EMBL/GenBank/DDBJ databases">
        <authorList>
            <person name="Zeman M."/>
            <person name="Pardy F."/>
        </authorList>
    </citation>
    <scope>NUCLEOTIDE SEQUENCE [LARGE SCALE GENOMIC DNA]</scope>
    <source>
        <strain evidence="7 8">CCM 8852</strain>
    </source>
</reference>
<evidence type="ECO:0000256" key="5">
    <source>
        <dbReference type="SAM" id="MobiDB-lite"/>
    </source>
</evidence>
<feature type="region of interest" description="Disordered" evidence="5">
    <location>
        <begin position="313"/>
        <end position="351"/>
    </location>
</feature>
<dbReference type="SUPFAM" id="SSF53187">
    <property type="entry name" value="Zn-dependent exopeptidases"/>
    <property type="match status" value="1"/>
</dbReference>
<dbReference type="AlphaFoldDB" id="A0A418QKI4"/>
<proteinExistence type="predicted"/>
<protein>
    <submittedName>
        <fullName evidence="7">Succinylglutamate desuccinylase</fullName>
    </submittedName>
</protein>
<dbReference type="InterPro" id="IPR043795">
    <property type="entry name" value="N-alpha-Ac-DABA-like"/>
</dbReference>
<evidence type="ECO:0000256" key="3">
    <source>
        <dbReference type="ARBA" id="ARBA00022801"/>
    </source>
</evidence>
<evidence type="ECO:0000256" key="4">
    <source>
        <dbReference type="ARBA" id="ARBA00022833"/>
    </source>
</evidence>
<dbReference type="PANTHER" id="PTHR37326">
    <property type="entry name" value="BLL3975 PROTEIN"/>
    <property type="match status" value="1"/>
</dbReference>
<comment type="cofactor">
    <cofactor evidence="1">
        <name>Zn(2+)</name>
        <dbReference type="ChEBI" id="CHEBI:29105"/>
    </cofactor>
</comment>
<evidence type="ECO:0000259" key="6">
    <source>
        <dbReference type="Pfam" id="PF24827"/>
    </source>
</evidence>
<dbReference type="Gene3D" id="3.40.630.10">
    <property type="entry name" value="Zn peptidases"/>
    <property type="match status" value="1"/>
</dbReference>
<dbReference type="CDD" id="cd06251">
    <property type="entry name" value="M14_ASTE_ASPA-like"/>
    <property type="match status" value="1"/>
</dbReference>
<feature type="compositionally biased region" description="Acidic residues" evidence="5">
    <location>
        <begin position="335"/>
        <end position="351"/>
    </location>
</feature>
<keyword evidence="2" id="KW-0479">Metal-binding</keyword>
<evidence type="ECO:0000256" key="2">
    <source>
        <dbReference type="ARBA" id="ARBA00022723"/>
    </source>
</evidence>
<feature type="domain" description="Succinylglutamate desuccinylase/Aspartoacylase catalytic" evidence="6">
    <location>
        <begin position="42"/>
        <end position="223"/>
    </location>
</feature>
<dbReference type="PIRSF" id="PIRSF039012">
    <property type="entry name" value="ASP"/>
    <property type="match status" value="1"/>
</dbReference>
<reference evidence="7 8" key="2">
    <citation type="submission" date="2019-01" db="EMBL/GenBank/DDBJ databases">
        <title>Hymenobacter humicola sp. nov., isolated from soils in Antarctica.</title>
        <authorList>
            <person name="Sedlacek I."/>
            <person name="Holochova P."/>
            <person name="Kralova S."/>
            <person name="Pantucek R."/>
            <person name="Stankova E."/>
            <person name="Vrbovska V."/>
            <person name="Kristofova L."/>
            <person name="Svec P."/>
            <person name="Busse H.-J."/>
        </authorList>
    </citation>
    <scope>NUCLEOTIDE SEQUENCE [LARGE SCALE GENOMIC DNA]</scope>
    <source>
        <strain evidence="7 8">CCM 8852</strain>
    </source>
</reference>
<gene>
    <name evidence="7" type="ORF">D0T11_20135</name>
</gene>
<comment type="caution">
    <text evidence="7">The sequence shown here is derived from an EMBL/GenBank/DDBJ whole genome shotgun (WGS) entry which is preliminary data.</text>
</comment>
<dbReference type="GO" id="GO:0046872">
    <property type="term" value="F:metal ion binding"/>
    <property type="evidence" value="ECO:0007669"/>
    <property type="project" value="UniProtKB-KW"/>
</dbReference>
<dbReference type="GO" id="GO:0016811">
    <property type="term" value="F:hydrolase activity, acting on carbon-nitrogen (but not peptide) bonds, in linear amides"/>
    <property type="evidence" value="ECO:0007669"/>
    <property type="project" value="InterPro"/>
</dbReference>
<sequence length="351" mass="38555">MLHLNGLTIKPGEQVLTRLVISRLPSGTVIDIPVHVFRALEPGPTVLLMAGMHGDEVNGIETIRRLIRRELLAPLRGTIIAIPILNIYGFLNFSREVPDGKDVNRSFPGNPRGSLASRVAHRFMREIMPLIDYGIDFHTGGAVRANIPQIRCLLHQDEQTDALAAAFAAPFTLHAGLRPGSLRETAMQQGRRIIVYETGESMRLDEEGIDMGITGTLRVLHHLGMKPEAPLPAHPTVVCVRSTWLRARYAGIFRSLVHLGQYVEEGQAYGSVADPYGERSVRLESPVAGYIIGLNHMPVVNQGDALVHVARTDAAPSRTDNSPPFDEKPAKATEEEPEDEDGSDSLGEEIW</sequence>
<organism evidence="7 8">
    <name type="scientific">Hymenobacter rubripertinctus</name>
    <dbReference type="NCBI Taxonomy" id="2029981"/>
    <lineage>
        <taxon>Bacteria</taxon>
        <taxon>Pseudomonadati</taxon>
        <taxon>Bacteroidota</taxon>
        <taxon>Cytophagia</taxon>
        <taxon>Cytophagales</taxon>
        <taxon>Hymenobacteraceae</taxon>
        <taxon>Hymenobacter</taxon>
    </lineage>
</organism>
<keyword evidence="8" id="KW-1185">Reference proteome</keyword>
<feature type="compositionally biased region" description="Basic and acidic residues" evidence="5">
    <location>
        <begin position="325"/>
        <end position="334"/>
    </location>
</feature>
<name>A0A418QKI4_9BACT</name>
<keyword evidence="3" id="KW-0378">Hydrolase</keyword>
<dbReference type="Proteomes" id="UP000284250">
    <property type="component" value="Unassembled WGS sequence"/>
</dbReference>
<keyword evidence="4" id="KW-0862">Zinc</keyword>